<dbReference type="NCBIfam" id="NF033450">
    <property type="entry name" value="BREX_PglZ_1_B"/>
    <property type="match status" value="1"/>
</dbReference>
<evidence type="ECO:0000313" key="1">
    <source>
        <dbReference type="EMBL" id="TWU39998.1"/>
    </source>
</evidence>
<dbReference type="RefSeq" id="WP_146600640.1">
    <property type="nucleotide sequence ID" value="NZ_SJPY01000005.1"/>
</dbReference>
<comment type="caution">
    <text evidence="1">The sequence shown here is derived from an EMBL/GenBank/DDBJ whole genome shotgun (WGS) entry which is preliminary data.</text>
</comment>
<accession>A0A5C6DTA8</accession>
<protein>
    <submittedName>
        <fullName evidence="1">Uncharacterized protein</fullName>
    </submittedName>
</protein>
<organism evidence="1 2">
    <name type="scientific">Novipirellula aureliae</name>
    <dbReference type="NCBI Taxonomy" id="2527966"/>
    <lineage>
        <taxon>Bacteria</taxon>
        <taxon>Pseudomonadati</taxon>
        <taxon>Planctomycetota</taxon>
        <taxon>Planctomycetia</taxon>
        <taxon>Pirellulales</taxon>
        <taxon>Pirellulaceae</taxon>
        <taxon>Novipirellula</taxon>
    </lineage>
</organism>
<dbReference type="EMBL" id="SJPY01000005">
    <property type="protein sequence ID" value="TWU39998.1"/>
    <property type="molecule type" value="Genomic_DNA"/>
</dbReference>
<dbReference type="OrthoDB" id="52741at2"/>
<dbReference type="AlphaFoldDB" id="A0A5C6DTA8"/>
<name>A0A5C6DTA8_9BACT</name>
<dbReference type="Proteomes" id="UP000315471">
    <property type="component" value="Unassembled WGS sequence"/>
</dbReference>
<sequence length="821" mass="88952">MSGDTMLESLCDSLLDGSKHSAGEVPPVAILWTDAKGEWLPLVETLCARLPQLLVHGEYDSDKRTGPAIWLKCAIARQLPEVEIPEGLTPIVYLPLVSRQTLRAGTECPLQLQPLVELLYRGAVWTQKNGRDWSVEAMLVSKDAPGLGLDVAGDSHTKLSMMASLSVLADTPVSRLTGRRLEAEDFDKLMIGDHPRDLLRWMSDPLVVREEMGGVDSEGGTWHAFCNRCREDYGFDPDTDGELVAAEKLGMQETNVWEGLWGRYCESPKTYPGIPNLLRRAKPTNRIAYEKETWPDENETEEASLRTALAALDGVNATHASEAIAKLEQAHGFRRSWVWARLDQAPLALALEHLGHLAERTQTALGGDSPEDLAKLYADGGYLVDDAALAAMATIRTAADAVAVHAAVRALYLPWLDQAATRLQEVWRDPPRLTDRVSERLPEPTALAAGRSATGVYGGRPENTAFGSHGTVSSYESISADVGCCLLFADGLRYDLAQRLSLALSERSLMVASRRRWSALPSVTATAKPAVSPVTAKVRGVGLPDSFAPSLADDPEKSLTFARMHSLLKTDGYQIIGAGEVGDPAAAKARGWCEFGEIDKRGHSMQAKLASVVAEQVELIAERITELLDAGWREVRVITDHGWLLMPGGLPKEDLPHYLTEAKWARCATIKGESKPNVPKATWHWNQSAEFATGTGIRCFSAGHAYAHGGISLQECLIADMSVTLQNQPVRQDVSITKVDWKGLRCRISVSPASAGLSVDLRSKPNDPATSVAAGGKPLDGSETVTLFVEDDDLLESVVAVTVCNDAGQTIAKQNTTIGGE</sequence>
<proteinExistence type="predicted"/>
<evidence type="ECO:0000313" key="2">
    <source>
        <dbReference type="Proteomes" id="UP000315471"/>
    </source>
</evidence>
<keyword evidence="2" id="KW-1185">Reference proteome</keyword>
<gene>
    <name evidence="1" type="ORF">Q31b_33140</name>
</gene>
<reference evidence="1 2" key="1">
    <citation type="submission" date="2019-02" db="EMBL/GenBank/DDBJ databases">
        <title>Deep-cultivation of Planctomycetes and their phenomic and genomic characterization uncovers novel biology.</title>
        <authorList>
            <person name="Wiegand S."/>
            <person name="Jogler M."/>
            <person name="Boedeker C."/>
            <person name="Pinto D."/>
            <person name="Vollmers J."/>
            <person name="Rivas-Marin E."/>
            <person name="Kohn T."/>
            <person name="Peeters S.H."/>
            <person name="Heuer A."/>
            <person name="Rast P."/>
            <person name="Oberbeckmann S."/>
            <person name="Bunk B."/>
            <person name="Jeske O."/>
            <person name="Meyerdierks A."/>
            <person name="Storesund J.E."/>
            <person name="Kallscheuer N."/>
            <person name="Luecker S."/>
            <person name="Lage O.M."/>
            <person name="Pohl T."/>
            <person name="Merkel B.J."/>
            <person name="Hornburger P."/>
            <person name="Mueller R.-W."/>
            <person name="Bruemmer F."/>
            <person name="Labrenz M."/>
            <person name="Spormann A.M."/>
            <person name="Op Den Camp H."/>
            <person name="Overmann J."/>
            <person name="Amann R."/>
            <person name="Jetten M.S.M."/>
            <person name="Mascher T."/>
            <person name="Medema M.H."/>
            <person name="Devos D.P."/>
            <person name="Kaster A.-K."/>
            <person name="Ovreas L."/>
            <person name="Rohde M."/>
            <person name="Galperin M.Y."/>
            <person name="Jogler C."/>
        </authorList>
    </citation>
    <scope>NUCLEOTIDE SEQUENCE [LARGE SCALE GENOMIC DNA]</scope>
    <source>
        <strain evidence="1 2">Q31b</strain>
    </source>
</reference>